<protein>
    <submittedName>
        <fullName evidence="2">Uncharacterized protein</fullName>
    </submittedName>
</protein>
<sequence>MSDAEDEDMGDNELDQLIEDFREWKHSMKTLMDDLEGQLDELQEDFSTMLHAIPRDIVAV</sequence>
<dbReference type="OrthoDB" id="10590991at2759"/>
<evidence type="ECO:0000313" key="2">
    <source>
        <dbReference type="EMBL" id="KZT69540.1"/>
    </source>
</evidence>
<dbReference type="AlphaFoldDB" id="A0A165QJ46"/>
<proteinExistence type="predicted"/>
<dbReference type="EMBL" id="KV429057">
    <property type="protein sequence ID" value="KZT69540.1"/>
    <property type="molecule type" value="Genomic_DNA"/>
</dbReference>
<name>A0A165QJ46_9APHY</name>
<keyword evidence="3" id="KW-1185">Reference proteome</keyword>
<reference evidence="2 3" key="1">
    <citation type="journal article" date="2016" name="Mol. Biol. Evol.">
        <title>Comparative Genomics of Early-Diverging Mushroom-Forming Fungi Provides Insights into the Origins of Lignocellulose Decay Capabilities.</title>
        <authorList>
            <person name="Nagy L.G."/>
            <person name="Riley R."/>
            <person name="Tritt A."/>
            <person name="Adam C."/>
            <person name="Daum C."/>
            <person name="Floudas D."/>
            <person name="Sun H."/>
            <person name="Yadav J.S."/>
            <person name="Pangilinan J."/>
            <person name="Larsson K.H."/>
            <person name="Matsuura K."/>
            <person name="Barry K."/>
            <person name="Labutti K."/>
            <person name="Kuo R."/>
            <person name="Ohm R.A."/>
            <person name="Bhattacharya S.S."/>
            <person name="Shirouzu T."/>
            <person name="Yoshinaga Y."/>
            <person name="Martin F.M."/>
            <person name="Grigoriev I.V."/>
            <person name="Hibbett D.S."/>
        </authorList>
    </citation>
    <scope>NUCLEOTIDE SEQUENCE [LARGE SCALE GENOMIC DNA]</scope>
    <source>
        <strain evidence="2 3">L-15889</strain>
    </source>
</reference>
<accession>A0A165QJ46</accession>
<keyword evidence="1" id="KW-0175">Coiled coil</keyword>
<evidence type="ECO:0000256" key="1">
    <source>
        <dbReference type="SAM" id="Coils"/>
    </source>
</evidence>
<feature type="coiled-coil region" evidence="1">
    <location>
        <begin position="25"/>
        <end position="52"/>
    </location>
</feature>
<organism evidence="2 3">
    <name type="scientific">Daedalea quercina L-15889</name>
    <dbReference type="NCBI Taxonomy" id="1314783"/>
    <lineage>
        <taxon>Eukaryota</taxon>
        <taxon>Fungi</taxon>
        <taxon>Dikarya</taxon>
        <taxon>Basidiomycota</taxon>
        <taxon>Agaricomycotina</taxon>
        <taxon>Agaricomycetes</taxon>
        <taxon>Polyporales</taxon>
        <taxon>Fomitopsis</taxon>
    </lineage>
</organism>
<gene>
    <name evidence="2" type="ORF">DAEQUDRAFT_765382</name>
</gene>
<dbReference type="Proteomes" id="UP000076727">
    <property type="component" value="Unassembled WGS sequence"/>
</dbReference>
<evidence type="ECO:0000313" key="3">
    <source>
        <dbReference type="Proteomes" id="UP000076727"/>
    </source>
</evidence>